<protein>
    <submittedName>
        <fullName evidence="4">DNA polymerase</fullName>
    </submittedName>
</protein>
<dbReference type="Pfam" id="PF17782">
    <property type="entry name" value="WHD_DprA"/>
    <property type="match status" value="1"/>
</dbReference>
<dbReference type="Proteomes" id="UP000032233">
    <property type="component" value="Unassembled WGS sequence"/>
</dbReference>
<dbReference type="Gene3D" id="3.40.50.450">
    <property type="match status" value="1"/>
</dbReference>
<dbReference type="OrthoDB" id="9785707at2"/>
<evidence type="ECO:0000256" key="1">
    <source>
        <dbReference type="ARBA" id="ARBA00006525"/>
    </source>
</evidence>
<dbReference type="InterPro" id="IPR041614">
    <property type="entry name" value="DprA_WH"/>
</dbReference>
<gene>
    <name evidence="4" type="ORF">X474_01160</name>
</gene>
<dbReference type="PANTHER" id="PTHR43022">
    <property type="entry name" value="PROTEIN SMF"/>
    <property type="match status" value="1"/>
</dbReference>
<comment type="caution">
    <text evidence="4">The sequence shown here is derived from an EMBL/GenBank/DDBJ whole genome shotgun (WGS) entry which is preliminary data.</text>
</comment>
<dbReference type="PATRIC" id="fig|1429043.3.peg.248"/>
<reference evidence="4 5" key="1">
    <citation type="submission" date="2013-11" db="EMBL/GenBank/DDBJ databases">
        <title>Metagenomic analysis of a methanogenic consortium involved in long chain n-alkane degradation.</title>
        <authorList>
            <person name="Davidova I.A."/>
            <person name="Callaghan A.V."/>
            <person name="Wawrik B."/>
            <person name="Pruitt S."/>
            <person name="Marks C."/>
            <person name="Duncan K.E."/>
            <person name="Suflita J.M."/>
        </authorList>
    </citation>
    <scope>NUCLEOTIDE SEQUENCE [LARGE SCALE GENOMIC DNA]</scope>
    <source>
        <strain evidence="4 5">SPR</strain>
    </source>
</reference>
<dbReference type="InterPro" id="IPR010994">
    <property type="entry name" value="RuvA_2-like"/>
</dbReference>
<dbReference type="EMBL" id="AZAC01000001">
    <property type="protein sequence ID" value="KIX15913.1"/>
    <property type="molecule type" value="Genomic_DNA"/>
</dbReference>
<dbReference type="PANTHER" id="PTHR43022:SF1">
    <property type="entry name" value="PROTEIN SMF"/>
    <property type="match status" value="1"/>
</dbReference>
<dbReference type="InterPro" id="IPR036388">
    <property type="entry name" value="WH-like_DNA-bd_sf"/>
</dbReference>
<evidence type="ECO:0000313" key="4">
    <source>
        <dbReference type="EMBL" id="KIX15913.1"/>
    </source>
</evidence>
<keyword evidence="5" id="KW-1185">Reference proteome</keyword>
<comment type="similarity">
    <text evidence="1">Belongs to the DprA/Smf family.</text>
</comment>
<dbReference type="InParanoid" id="A0A0D2I045"/>
<dbReference type="InterPro" id="IPR057666">
    <property type="entry name" value="DrpA_SLOG"/>
</dbReference>
<dbReference type="GO" id="GO:0009294">
    <property type="term" value="P:DNA-mediated transformation"/>
    <property type="evidence" value="ECO:0007669"/>
    <property type="project" value="InterPro"/>
</dbReference>
<evidence type="ECO:0000259" key="3">
    <source>
        <dbReference type="Pfam" id="PF17782"/>
    </source>
</evidence>
<dbReference type="AlphaFoldDB" id="A0A0D2I045"/>
<evidence type="ECO:0000313" key="5">
    <source>
        <dbReference type="Proteomes" id="UP000032233"/>
    </source>
</evidence>
<dbReference type="SUPFAM" id="SSF47781">
    <property type="entry name" value="RuvA domain 2-like"/>
    <property type="match status" value="1"/>
</dbReference>
<dbReference type="STRING" id="1429043.X474_01160"/>
<dbReference type="RefSeq" id="WP_044346184.1">
    <property type="nucleotide sequence ID" value="NZ_AZAC01000001.1"/>
</dbReference>
<name>A0A0D2I045_9BACT</name>
<proteinExistence type="inferred from homology"/>
<dbReference type="FunCoup" id="A0A0D2I045">
    <property type="interactions" value="340"/>
</dbReference>
<organism evidence="4 5">
    <name type="scientific">Dethiosulfatarculus sandiegensis</name>
    <dbReference type="NCBI Taxonomy" id="1429043"/>
    <lineage>
        <taxon>Bacteria</taxon>
        <taxon>Pseudomonadati</taxon>
        <taxon>Thermodesulfobacteriota</taxon>
        <taxon>Desulfarculia</taxon>
        <taxon>Desulfarculales</taxon>
        <taxon>Desulfarculaceae</taxon>
        <taxon>Dethiosulfatarculus</taxon>
    </lineage>
</organism>
<dbReference type="NCBIfam" id="TIGR00732">
    <property type="entry name" value="dprA"/>
    <property type="match status" value="1"/>
</dbReference>
<feature type="domain" description="DprA winged helix" evidence="3">
    <location>
        <begin position="308"/>
        <end position="366"/>
    </location>
</feature>
<dbReference type="Pfam" id="PF02481">
    <property type="entry name" value="DNA_processg_A"/>
    <property type="match status" value="1"/>
</dbReference>
<dbReference type="InterPro" id="IPR003488">
    <property type="entry name" value="DprA"/>
</dbReference>
<dbReference type="Gene3D" id="1.10.10.10">
    <property type="entry name" value="Winged helix-like DNA-binding domain superfamily/Winged helix DNA-binding domain"/>
    <property type="match status" value="1"/>
</dbReference>
<dbReference type="SUPFAM" id="SSF102405">
    <property type="entry name" value="MCP/YpsA-like"/>
    <property type="match status" value="1"/>
</dbReference>
<accession>A0A0D2I045</accession>
<feature type="domain" description="Smf/DprA SLOG" evidence="2">
    <location>
        <begin position="87"/>
        <end position="293"/>
    </location>
</feature>
<sequence>MERNKSKAEADLPYWLGLRLIPGVGSTRFIRLIEALGSPREVFQASENELKRVKGLNAKVIRAIREKAWVKDPEQELRRLGGINAKAITLIDPLYPRNLASIPFPPPVLYLRGSLEEVGQGAVAVVGSRRMSPYGRRLARKLGTELSQNRLSVVSGLAKGIDTEAHWGALSAGGHTVAVLGCGLDVPYPRENLELAIEIGQKGAIISEFPLGTPPQAPNFPIRNRIISGLSRAVVVVEAGLKSGSLITARHALDQGREVFAVPGPVGSPGSVGCHHLISQGAGLLQSVADLLEPGAMAYMPEASNQEEKAPDLSGLPAKAAVIMSLLGDDPVHVDILTRESKLNSQEVKALLVHLELNGLVTREPGEYYVVQ</sequence>
<evidence type="ECO:0000259" key="2">
    <source>
        <dbReference type="Pfam" id="PF02481"/>
    </source>
</evidence>